<comment type="caution">
    <text evidence="2">The sequence shown here is derived from an EMBL/GenBank/DDBJ whole genome shotgun (WGS) entry which is preliminary data.</text>
</comment>
<sequence length="486" mass="53364">MSTYTPHRVVILCRISDARDEDTTGVDDQEKHCRGLADRLGWKVWKVVVENDVSAYKRRKIQLPDGTYGLRTVRPGLRDAIAWLSTGEADALIAYDLDRAVRDPRDLEDLIDAVELRKPRPPVESVTGSLRLANDADITMARVMVAVANKASRDTARRVANARLRKATNGEYSGGIRPFGFLKDGVTVEPAEAAEIVKATEALLAGASLRSVVRSINAAGVKTSRGKEWNTVELRDMLRRARNAGLAVYKGEVVGQASWPAIVPEESWRAVVALLNDPARRTSPGNRARWLGSGLYICGGCGETVICSRSGPATRPYYRCRPPRGGAQRPGNHVTRTAELLDEHVEELIIERLSRPDAADLSLQDQGEDVAPLHVEAVTLRARLDELATLHADGEIDARQLSTGSIRLRNQLKDIENRITAASQGNVFAGVVGTEDTRATWKRQDLGRKRAILDALMTVTIMPARHGRGPDGSYFDPASVRIEPKR</sequence>
<dbReference type="Pfam" id="PF00239">
    <property type="entry name" value="Resolvase"/>
    <property type="match status" value="1"/>
</dbReference>
<dbReference type="InterPro" id="IPR050639">
    <property type="entry name" value="SSR_resolvase"/>
</dbReference>
<accession>A0ABQ2R2X9</accession>
<evidence type="ECO:0000313" key="2">
    <source>
        <dbReference type="EMBL" id="GGQ11175.1"/>
    </source>
</evidence>
<dbReference type="EMBL" id="BMQJ01000012">
    <property type="protein sequence ID" value="GGQ11175.1"/>
    <property type="molecule type" value="Genomic_DNA"/>
</dbReference>
<keyword evidence="3" id="KW-1185">Reference proteome</keyword>
<reference evidence="3" key="1">
    <citation type="journal article" date="2019" name="Int. J. Syst. Evol. Microbiol.">
        <title>The Global Catalogue of Microorganisms (GCM) 10K type strain sequencing project: providing services to taxonomists for standard genome sequencing and annotation.</title>
        <authorList>
            <consortium name="The Broad Institute Genomics Platform"/>
            <consortium name="The Broad Institute Genome Sequencing Center for Infectious Disease"/>
            <person name="Wu L."/>
            <person name="Ma J."/>
        </authorList>
    </citation>
    <scope>NUCLEOTIDE SEQUENCE [LARGE SCALE GENOMIC DNA]</scope>
    <source>
        <strain evidence="3">JCM 3115</strain>
    </source>
</reference>
<feature type="domain" description="Recombinase" evidence="1">
    <location>
        <begin position="178"/>
        <end position="281"/>
    </location>
</feature>
<name>A0ABQ2R2X9_9ACTN</name>
<dbReference type="Pfam" id="PF13408">
    <property type="entry name" value="Zn_ribbon_recom"/>
    <property type="match status" value="1"/>
</dbReference>
<dbReference type="PANTHER" id="PTHR30461">
    <property type="entry name" value="DNA-INVERTASE FROM LAMBDOID PROPHAGE"/>
    <property type="match status" value="1"/>
</dbReference>
<dbReference type="PANTHER" id="PTHR30461:SF23">
    <property type="entry name" value="DNA RECOMBINASE-RELATED"/>
    <property type="match status" value="1"/>
</dbReference>
<evidence type="ECO:0000313" key="3">
    <source>
        <dbReference type="Proteomes" id="UP000611554"/>
    </source>
</evidence>
<dbReference type="CDD" id="cd00338">
    <property type="entry name" value="Ser_Recombinase"/>
    <property type="match status" value="1"/>
</dbReference>
<dbReference type="PROSITE" id="PS51737">
    <property type="entry name" value="RECOMBINASE_DNA_BIND"/>
    <property type="match status" value="1"/>
</dbReference>
<dbReference type="SMART" id="SM00857">
    <property type="entry name" value="Resolvase"/>
    <property type="match status" value="1"/>
</dbReference>
<dbReference type="InterPro" id="IPR011109">
    <property type="entry name" value="DNA_bind_recombinase_dom"/>
</dbReference>
<dbReference type="InterPro" id="IPR038109">
    <property type="entry name" value="DNA_bind_recomb_sf"/>
</dbReference>
<dbReference type="InterPro" id="IPR006119">
    <property type="entry name" value="Resolv_N"/>
</dbReference>
<dbReference type="Pfam" id="PF07508">
    <property type="entry name" value="Recombinase"/>
    <property type="match status" value="1"/>
</dbReference>
<dbReference type="InterPro" id="IPR036162">
    <property type="entry name" value="Resolvase-like_N_sf"/>
</dbReference>
<evidence type="ECO:0000259" key="1">
    <source>
        <dbReference type="PROSITE" id="PS51737"/>
    </source>
</evidence>
<dbReference type="RefSeq" id="WP_189248591.1">
    <property type="nucleotide sequence ID" value="NZ_BMQJ01000012.1"/>
</dbReference>
<organism evidence="2 3">
    <name type="scientific">Streptosporangium pseudovulgare</name>
    <dbReference type="NCBI Taxonomy" id="35765"/>
    <lineage>
        <taxon>Bacteria</taxon>
        <taxon>Bacillati</taxon>
        <taxon>Actinomycetota</taxon>
        <taxon>Actinomycetes</taxon>
        <taxon>Streptosporangiales</taxon>
        <taxon>Streptosporangiaceae</taxon>
        <taxon>Streptosporangium</taxon>
    </lineage>
</organism>
<dbReference type="InterPro" id="IPR025827">
    <property type="entry name" value="Zn_ribbon_recom_dom"/>
</dbReference>
<proteinExistence type="predicted"/>
<dbReference type="Proteomes" id="UP000611554">
    <property type="component" value="Unassembled WGS sequence"/>
</dbReference>
<protein>
    <submittedName>
        <fullName evidence="2">Site-specific recombinase DNA invertase Pin</fullName>
    </submittedName>
</protein>
<dbReference type="Gene3D" id="3.40.50.1390">
    <property type="entry name" value="Resolvase, N-terminal catalytic domain"/>
    <property type="match status" value="1"/>
</dbReference>
<dbReference type="Gene3D" id="3.90.1750.20">
    <property type="entry name" value="Putative Large Serine Recombinase, Chain B, Domain 2"/>
    <property type="match status" value="1"/>
</dbReference>
<gene>
    <name evidence="2" type="ORF">GCM10010140_46660</name>
</gene>
<dbReference type="SUPFAM" id="SSF53041">
    <property type="entry name" value="Resolvase-like"/>
    <property type="match status" value="1"/>
</dbReference>